<dbReference type="GO" id="GO:0030594">
    <property type="term" value="F:neurotransmitter receptor activity"/>
    <property type="evidence" value="ECO:0007669"/>
    <property type="project" value="TreeGrafter"/>
</dbReference>
<evidence type="ECO:0000256" key="9">
    <source>
        <dbReference type="SAM" id="Phobius"/>
    </source>
</evidence>
<evidence type="ECO:0000256" key="4">
    <source>
        <dbReference type="ARBA" id="ARBA00022989"/>
    </source>
</evidence>
<dbReference type="Proteomes" id="UP000708208">
    <property type="component" value="Unassembled WGS sequence"/>
</dbReference>
<keyword evidence="5" id="KW-0297">G-protein coupled receptor</keyword>
<keyword evidence="2" id="KW-1003">Cell membrane</keyword>
<comment type="caution">
    <text evidence="10">The sequence shown here is derived from an EMBL/GenBank/DDBJ whole genome shotgun (WGS) entry which is preliminary data.</text>
</comment>
<dbReference type="InterPro" id="IPR000276">
    <property type="entry name" value="GPCR_Rhodpsn"/>
</dbReference>
<comment type="subcellular location">
    <subcellularLocation>
        <location evidence="1">Cell membrane</location>
        <topology evidence="1">Multi-pass membrane protein</topology>
    </subcellularLocation>
</comment>
<accession>A0A8J2PLL8</accession>
<feature type="transmembrane region" description="Helical" evidence="9">
    <location>
        <begin position="70"/>
        <end position="90"/>
    </location>
</feature>
<dbReference type="Pfam" id="PF00001">
    <property type="entry name" value="7tm_1"/>
    <property type="match status" value="1"/>
</dbReference>
<organism evidence="10 11">
    <name type="scientific">Allacma fusca</name>
    <dbReference type="NCBI Taxonomy" id="39272"/>
    <lineage>
        <taxon>Eukaryota</taxon>
        <taxon>Metazoa</taxon>
        <taxon>Ecdysozoa</taxon>
        <taxon>Arthropoda</taxon>
        <taxon>Hexapoda</taxon>
        <taxon>Collembola</taxon>
        <taxon>Symphypleona</taxon>
        <taxon>Sminthuridae</taxon>
        <taxon>Allacma</taxon>
    </lineage>
</organism>
<feature type="transmembrane region" description="Helical" evidence="9">
    <location>
        <begin position="145"/>
        <end position="169"/>
    </location>
</feature>
<dbReference type="GO" id="GO:0045202">
    <property type="term" value="C:synapse"/>
    <property type="evidence" value="ECO:0007669"/>
    <property type="project" value="GOC"/>
</dbReference>
<dbReference type="GO" id="GO:0007187">
    <property type="term" value="P:G protein-coupled receptor signaling pathway, coupled to cyclic nucleotide second messenger"/>
    <property type="evidence" value="ECO:0007669"/>
    <property type="project" value="TreeGrafter"/>
</dbReference>
<dbReference type="EMBL" id="CAJVCH010446084">
    <property type="protein sequence ID" value="CAG7819310.1"/>
    <property type="molecule type" value="Genomic_DNA"/>
</dbReference>
<evidence type="ECO:0000256" key="5">
    <source>
        <dbReference type="ARBA" id="ARBA00023040"/>
    </source>
</evidence>
<feature type="transmembrane region" description="Helical" evidence="9">
    <location>
        <begin position="275"/>
        <end position="299"/>
    </location>
</feature>
<keyword evidence="6 9" id="KW-0472">Membrane</keyword>
<evidence type="ECO:0000256" key="8">
    <source>
        <dbReference type="ARBA" id="ARBA00023224"/>
    </source>
</evidence>
<evidence type="ECO:0000313" key="10">
    <source>
        <dbReference type="EMBL" id="CAG7819310.1"/>
    </source>
</evidence>
<dbReference type="GO" id="GO:0030425">
    <property type="term" value="C:dendrite"/>
    <property type="evidence" value="ECO:0007669"/>
    <property type="project" value="TreeGrafter"/>
</dbReference>
<evidence type="ECO:0000256" key="6">
    <source>
        <dbReference type="ARBA" id="ARBA00023136"/>
    </source>
</evidence>
<evidence type="ECO:0000256" key="2">
    <source>
        <dbReference type="ARBA" id="ARBA00022475"/>
    </source>
</evidence>
<feature type="transmembrane region" description="Helical" evidence="9">
    <location>
        <begin position="189"/>
        <end position="210"/>
    </location>
</feature>
<evidence type="ECO:0000256" key="1">
    <source>
        <dbReference type="ARBA" id="ARBA00004651"/>
    </source>
</evidence>
<evidence type="ECO:0000256" key="3">
    <source>
        <dbReference type="ARBA" id="ARBA00022692"/>
    </source>
</evidence>
<feature type="transmembrane region" description="Helical" evidence="9">
    <location>
        <begin position="245"/>
        <end position="263"/>
    </location>
</feature>
<proteinExistence type="predicted"/>
<dbReference type="CDD" id="cd00637">
    <property type="entry name" value="7tm_classA_rhodopsin-like"/>
    <property type="match status" value="1"/>
</dbReference>
<keyword evidence="4 9" id="KW-1133">Transmembrane helix</keyword>
<keyword evidence="7" id="KW-0675">Receptor</keyword>
<dbReference type="AlphaFoldDB" id="A0A8J2PLL8"/>
<dbReference type="GO" id="GO:0005886">
    <property type="term" value="C:plasma membrane"/>
    <property type="evidence" value="ECO:0007669"/>
    <property type="project" value="UniProtKB-SubCell"/>
</dbReference>
<keyword evidence="8" id="KW-0807">Transducer</keyword>
<dbReference type="SUPFAM" id="SSF81321">
    <property type="entry name" value="Family A G protein-coupled receptor-like"/>
    <property type="match status" value="1"/>
</dbReference>
<sequence>MEDFTPMYVSAATGITASVTDLNETTNLSFIQKIVNVADWVLLGLIVIGLSFNVLICLSVFCWKRPIKPVLYFPLSLVVAEGIMMVLSLLNGNFKLHPCADLIVNITYHAWILVPILHNVAVEFKIWCAITFPEGYKSFMTPKKVVAFLGFAWIGPISALFVYFGFGTIAGGEILRWKCTNYYFRNDSYWQIITVVVFSISFVILVLMNWQTCHLITKLQQSYTGEKNASQFQWKLKYLKRTSHGILVGYLIGWGPYCLAYGISDDDGSNVSSEAMIIFMLVARSLFILKSLTSSFLYAMRFRVIRRALLDMSFGCKC</sequence>
<reference evidence="10" key="1">
    <citation type="submission" date="2021-06" db="EMBL/GenBank/DDBJ databases">
        <authorList>
            <person name="Hodson N. C."/>
            <person name="Mongue J. A."/>
            <person name="Jaron S. K."/>
        </authorList>
    </citation>
    <scope>NUCLEOTIDE SEQUENCE</scope>
</reference>
<gene>
    <name evidence="10" type="ORF">AFUS01_LOCUS29769</name>
</gene>
<keyword evidence="3 9" id="KW-0812">Transmembrane</keyword>
<evidence type="ECO:0000313" key="11">
    <source>
        <dbReference type="Proteomes" id="UP000708208"/>
    </source>
</evidence>
<feature type="transmembrane region" description="Helical" evidence="9">
    <location>
        <begin position="110"/>
        <end position="133"/>
    </location>
</feature>
<name>A0A8J2PLL8_9HEXA</name>
<dbReference type="PANTHER" id="PTHR24247">
    <property type="entry name" value="5-HYDROXYTRYPTAMINE RECEPTOR"/>
    <property type="match status" value="1"/>
</dbReference>
<protein>
    <submittedName>
        <fullName evidence="10">Uncharacterized protein</fullName>
    </submittedName>
</protein>
<dbReference type="GO" id="GO:0004993">
    <property type="term" value="F:G protein-coupled serotonin receptor activity"/>
    <property type="evidence" value="ECO:0007669"/>
    <property type="project" value="TreeGrafter"/>
</dbReference>
<evidence type="ECO:0000256" key="7">
    <source>
        <dbReference type="ARBA" id="ARBA00023170"/>
    </source>
</evidence>
<dbReference type="GO" id="GO:0007268">
    <property type="term" value="P:chemical synaptic transmission"/>
    <property type="evidence" value="ECO:0007669"/>
    <property type="project" value="TreeGrafter"/>
</dbReference>
<keyword evidence="11" id="KW-1185">Reference proteome</keyword>
<feature type="transmembrane region" description="Helical" evidence="9">
    <location>
        <begin position="40"/>
        <end position="63"/>
    </location>
</feature>